<dbReference type="GO" id="GO:0035435">
    <property type="term" value="P:phosphate ion transmembrane transport"/>
    <property type="evidence" value="ECO:0007669"/>
    <property type="project" value="InterPro"/>
</dbReference>
<dbReference type="GO" id="GO:0005315">
    <property type="term" value="F:phosphate transmembrane transporter activity"/>
    <property type="evidence" value="ECO:0007669"/>
    <property type="project" value="InterPro"/>
</dbReference>
<dbReference type="PROSITE" id="PS50893">
    <property type="entry name" value="ABC_TRANSPORTER_2"/>
    <property type="match status" value="1"/>
</dbReference>
<reference evidence="5" key="1">
    <citation type="submission" date="2014-07" db="EMBL/GenBank/DDBJ databases">
        <authorList>
            <person name="Urmite Genomes Urmite Genomes"/>
        </authorList>
    </citation>
    <scope>NUCLEOTIDE SEQUENCE</scope>
    <source>
        <strain evidence="5">13S34_air</strain>
    </source>
</reference>
<feature type="domain" description="ABC transporter" evidence="4">
    <location>
        <begin position="3"/>
        <end position="233"/>
    </location>
</feature>
<evidence type="ECO:0000259" key="4">
    <source>
        <dbReference type="PROSITE" id="PS50893"/>
    </source>
</evidence>
<name>A0A078M8E5_9BACL</name>
<dbReference type="InterPro" id="IPR027417">
    <property type="entry name" value="P-loop_NTPase"/>
</dbReference>
<dbReference type="InterPro" id="IPR003593">
    <property type="entry name" value="AAA+_ATPase"/>
</dbReference>
<dbReference type="CDD" id="cd03260">
    <property type="entry name" value="ABC_PstB_phosphate_transporter"/>
    <property type="match status" value="1"/>
</dbReference>
<dbReference type="GO" id="GO:0016887">
    <property type="term" value="F:ATP hydrolysis activity"/>
    <property type="evidence" value="ECO:0007669"/>
    <property type="project" value="InterPro"/>
</dbReference>
<dbReference type="PANTHER" id="PTHR43423:SF1">
    <property type="entry name" value="ABC TRANSPORTER I FAMILY MEMBER 17"/>
    <property type="match status" value="1"/>
</dbReference>
<proteinExistence type="predicted"/>
<dbReference type="GO" id="GO:0016020">
    <property type="term" value="C:membrane"/>
    <property type="evidence" value="ECO:0007669"/>
    <property type="project" value="InterPro"/>
</dbReference>
<dbReference type="PANTHER" id="PTHR43423">
    <property type="entry name" value="ABC TRANSPORTER I FAMILY MEMBER 17"/>
    <property type="match status" value="1"/>
</dbReference>
<protein>
    <submittedName>
        <fullName evidence="5">Carnitine transport ATP-binding protein OpuCA</fullName>
    </submittedName>
</protein>
<dbReference type="SMART" id="SM00382">
    <property type="entry name" value="AAA"/>
    <property type="match status" value="1"/>
</dbReference>
<organism evidence="5">
    <name type="scientific">Metalysinibacillus saudimassiliensis</name>
    <dbReference type="NCBI Taxonomy" id="1461583"/>
    <lineage>
        <taxon>Bacteria</taxon>
        <taxon>Bacillati</taxon>
        <taxon>Bacillota</taxon>
        <taxon>Bacilli</taxon>
        <taxon>Bacillales</taxon>
        <taxon>Caryophanaceae</taxon>
        <taxon>Metalysinibacillus</taxon>
    </lineage>
</organism>
<evidence type="ECO:0000256" key="1">
    <source>
        <dbReference type="ARBA" id="ARBA00022448"/>
    </source>
</evidence>
<dbReference type="HOGENOM" id="CLU_000604_1_22_9"/>
<evidence type="ECO:0000256" key="2">
    <source>
        <dbReference type="ARBA" id="ARBA00022741"/>
    </source>
</evidence>
<dbReference type="EMBL" id="LN483075">
    <property type="protein sequence ID" value="CEA03663.1"/>
    <property type="molecule type" value="Genomic_DNA"/>
</dbReference>
<dbReference type="PATRIC" id="fig|1461583.4.peg.1577"/>
<accession>A0A078M8E5</accession>
<dbReference type="AlphaFoldDB" id="A0A078M8E5"/>
<sequence>MTLQLQDVSFSMHNKNILQHISGRFIKGKITTLVGPSGAGKTTLLKLCNGLISPTAGTIMLNNKALTAIEPTVLRREVGMALQAAPMITGTVFDNLQLPRKLAGQQLTKDEAAASLASVGLTTDLLDQQADELSGGQRQRVSIARTLINKSSVLLLDEITSALDRIAVAEIEELIVELNKAYGVTIIWITHNLQQAISLSHEVWVMIDGELVQTGAPTILTTPTNERVRQFVEGGLA</sequence>
<dbReference type="GO" id="GO:0005524">
    <property type="term" value="F:ATP binding"/>
    <property type="evidence" value="ECO:0007669"/>
    <property type="project" value="UniProtKB-KW"/>
</dbReference>
<keyword evidence="2" id="KW-0547">Nucleotide-binding</keyword>
<gene>
    <name evidence="5" type="primary">opuCA_2</name>
    <name evidence="5" type="ORF">BN1050_01641</name>
</gene>
<dbReference type="SUPFAM" id="SSF52540">
    <property type="entry name" value="P-loop containing nucleoside triphosphate hydrolases"/>
    <property type="match status" value="1"/>
</dbReference>
<dbReference type="Pfam" id="PF00005">
    <property type="entry name" value="ABC_tran"/>
    <property type="match status" value="1"/>
</dbReference>
<dbReference type="PROSITE" id="PS00211">
    <property type="entry name" value="ABC_TRANSPORTER_1"/>
    <property type="match status" value="1"/>
</dbReference>
<dbReference type="InterPro" id="IPR003439">
    <property type="entry name" value="ABC_transporter-like_ATP-bd"/>
</dbReference>
<keyword evidence="1" id="KW-0813">Transport</keyword>
<dbReference type="InterPro" id="IPR017871">
    <property type="entry name" value="ABC_transporter-like_CS"/>
</dbReference>
<dbReference type="InterPro" id="IPR005670">
    <property type="entry name" value="PstB-like"/>
</dbReference>
<dbReference type="Gene3D" id="3.40.50.300">
    <property type="entry name" value="P-loop containing nucleotide triphosphate hydrolases"/>
    <property type="match status" value="1"/>
</dbReference>
<evidence type="ECO:0000313" key="5">
    <source>
        <dbReference type="EMBL" id="CEA03663.1"/>
    </source>
</evidence>
<keyword evidence="3 5" id="KW-0067">ATP-binding</keyword>
<evidence type="ECO:0000256" key="3">
    <source>
        <dbReference type="ARBA" id="ARBA00022840"/>
    </source>
</evidence>